<proteinExistence type="predicted"/>
<reference evidence="2" key="1">
    <citation type="submission" date="2021-02" db="EMBL/GenBank/DDBJ databases">
        <authorList>
            <person name="Nowell W R."/>
        </authorList>
    </citation>
    <scope>NUCLEOTIDE SEQUENCE</scope>
</reference>
<evidence type="ECO:0000256" key="1">
    <source>
        <dbReference type="SAM" id="MobiDB-lite"/>
    </source>
</evidence>
<dbReference type="EMBL" id="CAJOBC010004836">
    <property type="protein sequence ID" value="CAF3842498.1"/>
    <property type="molecule type" value="Genomic_DNA"/>
</dbReference>
<feature type="compositionally biased region" description="Low complexity" evidence="1">
    <location>
        <begin position="516"/>
        <end position="529"/>
    </location>
</feature>
<dbReference type="SUPFAM" id="SSF53098">
    <property type="entry name" value="Ribonuclease H-like"/>
    <property type="match status" value="1"/>
</dbReference>
<evidence type="ECO:0000313" key="3">
    <source>
        <dbReference type="EMBL" id="CAF3842498.1"/>
    </source>
</evidence>
<feature type="compositionally biased region" description="Polar residues" evidence="1">
    <location>
        <begin position="275"/>
        <end position="288"/>
    </location>
</feature>
<feature type="compositionally biased region" description="Basic and acidic residues" evidence="1">
    <location>
        <begin position="208"/>
        <end position="217"/>
    </location>
</feature>
<comment type="caution">
    <text evidence="2">The sequence shown here is derived from an EMBL/GenBank/DDBJ whole genome shotgun (WGS) entry which is preliminary data.</text>
</comment>
<feature type="region of interest" description="Disordered" evidence="1">
    <location>
        <begin position="269"/>
        <end position="288"/>
    </location>
</feature>
<feature type="region of interest" description="Disordered" evidence="1">
    <location>
        <begin position="166"/>
        <end position="217"/>
    </location>
</feature>
<name>A0A814M9T4_9BILA</name>
<dbReference type="EMBL" id="CAJNOQ010004836">
    <property type="protein sequence ID" value="CAF1075976.1"/>
    <property type="molecule type" value="Genomic_DNA"/>
</dbReference>
<dbReference type="Proteomes" id="UP000681722">
    <property type="component" value="Unassembled WGS sequence"/>
</dbReference>
<dbReference type="PANTHER" id="PTHR46880:SF5">
    <property type="entry name" value="DUF4371 DOMAIN-CONTAINING PROTEIN"/>
    <property type="match status" value="1"/>
</dbReference>
<dbReference type="InterPro" id="IPR012337">
    <property type="entry name" value="RNaseH-like_sf"/>
</dbReference>
<evidence type="ECO:0000313" key="2">
    <source>
        <dbReference type="EMBL" id="CAF1075976.1"/>
    </source>
</evidence>
<dbReference type="OrthoDB" id="6609876at2759"/>
<gene>
    <name evidence="2" type="ORF">GPM918_LOCUS17522</name>
    <name evidence="3" type="ORF">SRO942_LOCUS17520</name>
</gene>
<keyword evidence="4" id="KW-1185">Reference proteome</keyword>
<feature type="region of interest" description="Disordered" evidence="1">
    <location>
        <begin position="514"/>
        <end position="535"/>
    </location>
</feature>
<dbReference type="AlphaFoldDB" id="A0A814M9T4"/>
<feature type="compositionally biased region" description="Low complexity" evidence="1">
    <location>
        <begin position="194"/>
        <end position="204"/>
    </location>
</feature>
<organism evidence="2 4">
    <name type="scientific">Didymodactylos carnosus</name>
    <dbReference type="NCBI Taxonomy" id="1234261"/>
    <lineage>
        <taxon>Eukaryota</taxon>
        <taxon>Metazoa</taxon>
        <taxon>Spiralia</taxon>
        <taxon>Gnathifera</taxon>
        <taxon>Rotifera</taxon>
        <taxon>Eurotatoria</taxon>
        <taxon>Bdelloidea</taxon>
        <taxon>Philodinida</taxon>
        <taxon>Philodinidae</taxon>
        <taxon>Didymodactylos</taxon>
    </lineage>
</organism>
<dbReference type="PANTHER" id="PTHR46880">
    <property type="entry name" value="RAS-ASSOCIATING DOMAIN-CONTAINING PROTEIN"/>
    <property type="match status" value="1"/>
</dbReference>
<feature type="compositionally biased region" description="Polar residues" evidence="1">
    <location>
        <begin position="181"/>
        <end position="193"/>
    </location>
</feature>
<evidence type="ECO:0008006" key="5">
    <source>
        <dbReference type="Google" id="ProtNLM"/>
    </source>
</evidence>
<evidence type="ECO:0000313" key="4">
    <source>
        <dbReference type="Proteomes" id="UP000663829"/>
    </source>
</evidence>
<sequence length="887" mass="101755">MISDRSFFHIMSSNYLCNQTGNCPVCQEVLMVRNFERHCNNKHTLLSSNERRNALKTLKEECSRKRTAKQANSSNIHDFYFAKKPRISQTDPKVLNDTNSEVVNPVIDNTLANTNEISASNDGSITITNYFNINNYDASLDKSINSNNFNDDTIIKNTSISSPFDVLTNTPDKSDEDDNTTESMDACNNNTTFDNVSDSCNNNDDNSEDRGTRIHNDSAEDVGFIEDILHDKKTSRPTPMKTSIRGVLFINDYELDYVDKQGNRFPNINWEPDTQKTNSKTHGKPSSTWWSGSRQQWLRAVRTNNIYGLLCSVCAQYTTDDVRIQRAHGAFIVKPYYKLQKKGLDGITNHEQLNELKNTNFLTVMLDETTDINNLKQLVICLPFFNTATSSIVEQIFHLTPIESQTGENLHNKLSEFLTNIQNELEKEFIIVCQCYDGASALRFQLQGHFRARWCAFAIYLYCRSRLLNLCVKDAIGSVFNKTYKLVRSTLIFIRDGAFRAILLKRSQEIQATITNSNNESNNGDNFNDTSSQNNKNNRVQYVQQKPLPKKATQAIPTPSDTRWIYHYQLISFMWKHLAAVVATLSQIVEKDDDGSPTANGYALQLIDKTTIFEINVMENALRHSYFSLKEIEHRSSTLDKLWICLDSTQEAIANTMNVFDFELYKEKLATIDNIVPTVPLTSQCTRRGGQHTTTNDQNNDINVKLIKHGYLFLDKFMESIEDQYDDNKLIDNELLLFYCNSIHFKHKDTNKSTYEKTENAILNKHLLQNQLPQFRSTIRTITGLLEITKCLSKCGVYRLSEWYKFYQILITIPLGANECEKPFSALTRIKTKLRNRLGNDALETTAKYAIMKPYMNNDDIDYIVSNFYANPTRAESRNVKIFVDDS</sequence>
<accession>A0A814M9T4</accession>
<protein>
    <recommendedName>
        <fullName evidence="5">HAT C-terminal dimerisation domain-containing protein</fullName>
    </recommendedName>
</protein>
<dbReference type="Proteomes" id="UP000663829">
    <property type="component" value="Unassembled WGS sequence"/>
</dbReference>